<evidence type="ECO:0000256" key="1">
    <source>
        <dbReference type="SAM" id="MobiDB-lite"/>
    </source>
</evidence>
<sequence>MDDGERPEGDLDRRKPPECLESSNNLHERSAKKVRKEEDGFYGSTSRGLVPRVEEWMLHNKEGTKGRSYASMVTGDNRKLEDDFLRSDDSEEFEDEDMNSEGEEVTEITCQNEEDESHKKESKKFEITVVDMGEGLFNILINEKEDLDHALLEGPWKIYDHYLAVRLREPNFNALLTSIDKLLLGYVFRGDNNKEATLEATRKEKAVQVNKDGNFGPSMVVRWLRRAKKDEAGPSNKGRTKEDKNANKSRFNVLEVEEANNEEEMIEADGKRSTIETKRGRKHEILPKEEYY</sequence>
<dbReference type="Proteomes" id="UP001341840">
    <property type="component" value="Unassembled WGS sequence"/>
</dbReference>
<dbReference type="EMBL" id="JASCZI010122049">
    <property type="protein sequence ID" value="MED6163590.1"/>
    <property type="molecule type" value="Genomic_DNA"/>
</dbReference>
<feature type="region of interest" description="Disordered" evidence="1">
    <location>
        <begin position="1"/>
        <end position="46"/>
    </location>
</feature>
<feature type="compositionally biased region" description="Acidic residues" evidence="1">
    <location>
        <begin position="255"/>
        <end position="267"/>
    </location>
</feature>
<feature type="region of interest" description="Disordered" evidence="1">
    <location>
        <begin position="85"/>
        <end position="121"/>
    </location>
</feature>
<feature type="compositionally biased region" description="Basic and acidic residues" evidence="1">
    <location>
        <begin position="1"/>
        <end position="18"/>
    </location>
</feature>
<evidence type="ECO:0008006" key="4">
    <source>
        <dbReference type="Google" id="ProtNLM"/>
    </source>
</evidence>
<feature type="compositionally biased region" description="Basic and acidic residues" evidence="1">
    <location>
        <begin position="26"/>
        <end position="39"/>
    </location>
</feature>
<reference evidence="2 3" key="1">
    <citation type="journal article" date="2023" name="Plants (Basel)">
        <title>Bridging the Gap: Combining Genomics and Transcriptomics Approaches to Understand Stylosanthes scabra, an Orphan Legume from the Brazilian Caatinga.</title>
        <authorList>
            <person name="Ferreira-Neto J.R.C."/>
            <person name="da Silva M.D."/>
            <person name="Binneck E."/>
            <person name="de Melo N.F."/>
            <person name="da Silva R.H."/>
            <person name="de Melo A.L.T.M."/>
            <person name="Pandolfi V."/>
            <person name="Bustamante F.O."/>
            <person name="Brasileiro-Vidal A.C."/>
            <person name="Benko-Iseppon A.M."/>
        </authorList>
    </citation>
    <scope>NUCLEOTIDE SEQUENCE [LARGE SCALE GENOMIC DNA]</scope>
    <source>
        <tissue evidence="2">Leaves</tissue>
    </source>
</reference>
<keyword evidence="3" id="KW-1185">Reference proteome</keyword>
<name>A0ABU6UQI4_9FABA</name>
<feature type="compositionally biased region" description="Acidic residues" evidence="1">
    <location>
        <begin position="89"/>
        <end position="106"/>
    </location>
</feature>
<feature type="region of interest" description="Disordered" evidence="1">
    <location>
        <begin position="229"/>
        <end position="292"/>
    </location>
</feature>
<gene>
    <name evidence="2" type="ORF">PIB30_081470</name>
</gene>
<accession>A0ABU6UQI4</accession>
<organism evidence="2 3">
    <name type="scientific">Stylosanthes scabra</name>
    <dbReference type="NCBI Taxonomy" id="79078"/>
    <lineage>
        <taxon>Eukaryota</taxon>
        <taxon>Viridiplantae</taxon>
        <taxon>Streptophyta</taxon>
        <taxon>Embryophyta</taxon>
        <taxon>Tracheophyta</taxon>
        <taxon>Spermatophyta</taxon>
        <taxon>Magnoliopsida</taxon>
        <taxon>eudicotyledons</taxon>
        <taxon>Gunneridae</taxon>
        <taxon>Pentapetalae</taxon>
        <taxon>rosids</taxon>
        <taxon>fabids</taxon>
        <taxon>Fabales</taxon>
        <taxon>Fabaceae</taxon>
        <taxon>Papilionoideae</taxon>
        <taxon>50 kb inversion clade</taxon>
        <taxon>dalbergioids sensu lato</taxon>
        <taxon>Dalbergieae</taxon>
        <taxon>Pterocarpus clade</taxon>
        <taxon>Stylosanthes</taxon>
    </lineage>
</organism>
<evidence type="ECO:0000313" key="3">
    <source>
        <dbReference type="Proteomes" id="UP001341840"/>
    </source>
</evidence>
<comment type="caution">
    <text evidence="2">The sequence shown here is derived from an EMBL/GenBank/DDBJ whole genome shotgun (WGS) entry which is preliminary data.</text>
</comment>
<proteinExistence type="predicted"/>
<evidence type="ECO:0000313" key="2">
    <source>
        <dbReference type="EMBL" id="MED6163590.1"/>
    </source>
</evidence>
<protein>
    <recommendedName>
        <fullName evidence="4">DUF4283 domain-containing protein</fullName>
    </recommendedName>
</protein>
<feature type="compositionally biased region" description="Basic and acidic residues" evidence="1">
    <location>
        <begin position="268"/>
        <end position="292"/>
    </location>
</feature>